<evidence type="ECO:0000256" key="4">
    <source>
        <dbReference type="ARBA" id="ARBA00022989"/>
    </source>
</evidence>
<feature type="domain" description="ABC transmembrane type-2" evidence="7">
    <location>
        <begin position="129"/>
        <end position="358"/>
    </location>
</feature>
<dbReference type="Pfam" id="PF12698">
    <property type="entry name" value="ABC2_membrane_3"/>
    <property type="match status" value="1"/>
</dbReference>
<accession>K6GJX5</accession>
<dbReference type="STRING" id="1208365.B273_0252"/>
<keyword evidence="4 6" id="KW-1133">Transmembrane helix</keyword>
<keyword evidence="3 6" id="KW-0812">Transmembrane</keyword>
<evidence type="ECO:0000256" key="3">
    <source>
        <dbReference type="ARBA" id="ARBA00022692"/>
    </source>
</evidence>
<comment type="similarity">
    <text evidence="2 6">Belongs to the ABC-2 integral membrane protein family.</text>
</comment>
<dbReference type="AlphaFoldDB" id="K6GJX5"/>
<comment type="subcellular location">
    <subcellularLocation>
        <location evidence="6">Cell inner membrane</location>
        <topology evidence="6">Multi-pass membrane protein</topology>
    </subcellularLocation>
    <subcellularLocation>
        <location evidence="1">Membrane</location>
        <topology evidence="1">Multi-pass membrane protein</topology>
    </subcellularLocation>
</comment>
<dbReference type="InterPro" id="IPR052902">
    <property type="entry name" value="ABC-2_transporter"/>
</dbReference>
<keyword evidence="6" id="KW-1003">Cell membrane</keyword>
<feature type="transmembrane region" description="Helical" evidence="6">
    <location>
        <begin position="328"/>
        <end position="351"/>
    </location>
</feature>
<feature type="transmembrane region" description="Helical" evidence="6">
    <location>
        <begin position="210"/>
        <end position="236"/>
    </location>
</feature>
<dbReference type="GO" id="GO:0043190">
    <property type="term" value="C:ATP-binding cassette (ABC) transporter complex"/>
    <property type="evidence" value="ECO:0007669"/>
    <property type="project" value="InterPro"/>
</dbReference>
<sequence>MFSKPQLHLASIFLKIFFRDRQSLFFSLLVPLIFTGVFLFSENEPPKIKLGLVNQSSSALAKDFVEMVNNEPLFELTIGTEDSLKIELIDGNQTAILIVPQSFDYLADVAKLRLMLDASQVRQIGAIQDALNTSLLSIEREIRNIEPMFQLSLEDVKARPQRYIDFLLPGILAYMLMNLCIAGSGFNIVEYRRRGILKRLFVTPIQPKDFIISIVLARMLIVLIQISVILALAINLLNIQVMGGLPSLYGMVILGTFIFLCIGFFLGSLAKTQESIRPIVALVTFPQLILSGIFFPITSLPTIIQPIANTLPLSVLASGLRDIANDGISLFTINGTLIGVLLWIFISFLLATQFFKWKKVAS</sequence>
<evidence type="ECO:0000256" key="1">
    <source>
        <dbReference type="ARBA" id="ARBA00004141"/>
    </source>
</evidence>
<organism evidence="8 9">
    <name type="scientific">SAR86 cluster bacterium SAR86E</name>
    <dbReference type="NCBI Taxonomy" id="1208365"/>
    <lineage>
        <taxon>Bacteria</taxon>
        <taxon>Pseudomonadati</taxon>
        <taxon>Pseudomonadota</taxon>
        <taxon>Gammaproteobacteria</taxon>
        <taxon>SAR86 cluster</taxon>
    </lineage>
</organism>
<keyword evidence="5 6" id="KW-0472">Membrane</keyword>
<dbReference type="GO" id="GO:0140359">
    <property type="term" value="F:ABC-type transporter activity"/>
    <property type="evidence" value="ECO:0007669"/>
    <property type="project" value="InterPro"/>
</dbReference>
<dbReference type="Proteomes" id="UP000010310">
    <property type="component" value="Unassembled WGS sequence"/>
</dbReference>
<feature type="transmembrane region" description="Helical" evidence="6">
    <location>
        <begin position="279"/>
        <end position="308"/>
    </location>
</feature>
<evidence type="ECO:0000256" key="5">
    <source>
        <dbReference type="ARBA" id="ARBA00023136"/>
    </source>
</evidence>
<comment type="caution">
    <text evidence="8">The sequence shown here is derived from an EMBL/GenBank/DDBJ whole genome shotgun (WGS) entry which is preliminary data.</text>
</comment>
<reference evidence="8 9" key="1">
    <citation type="submission" date="2012-09" db="EMBL/GenBank/DDBJ databases">
        <authorList>
            <person name="Dupont C.L."/>
            <person name="Rusch D.B."/>
            <person name="Lombardo M.-J."/>
            <person name="Novotny M."/>
            <person name="Yee-Greenbaum J."/>
            <person name="Laskin R."/>
        </authorList>
    </citation>
    <scope>NUCLEOTIDE SEQUENCE [LARGE SCALE GENOMIC DNA]</scope>
    <source>
        <strain evidence="8">SAR86E</strain>
    </source>
</reference>
<keyword evidence="6" id="KW-0813">Transport</keyword>
<dbReference type="PRINTS" id="PR00164">
    <property type="entry name" value="ABC2TRNSPORT"/>
</dbReference>
<protein>
    <recommendedName>
        <fullName evidence="6">Transport permease protein</fullName>
    </recommendedName>
</protein>
<dbReference type="InterPro" id="IPR047817">
    <property type="entry name" value="ABC2_TM_bact-type"/>
</dbReference>
<proteinExistence type="inferred from homology"/>
<evidence type="ECO:0000256" key="6">
    <source>
        <dbReference type="RuleBase" id="RU361157"/>
    </source>
</evidence>
<feature type="transmembrane region" description="Helical" evidence="6">
    <location>
        <begin position="248"/>
        <end position="267"/>
    </location>
</feature>
<evidence type="ECO:0000256" key="2">
    <source>
        <dbReference type="ARBA" id="ARBA00007783"/>
    </source>
</evidence>
<dbReference type="PANTHER" id="PTHR43027:SF2">
    <property type="entry name" value="TRANSPORT PERMEASE PROTEIN"/>
    <property type="match status" value="1"/>
</dbReference>
<evidence type="ECO:0000313" key="9">
    <source>
        <dbReference type="Proteomes" id="UP000010310"/>
    </source>
</evidence>
<dbReference type="PROSITE" id="PS51012">
    <property type="entry name" value="ABC_TM2"/>
    <property type="match status" value="1"/>
</dbReference>
<dbReference type="PANTHER" id="PTHR43027">
    <property type="entry name" value="DOXORUBICIN RESISTANCE ABC TRANSPORTER PERMEASE PROTEIN DRRC-RELATED"/>
    <property type="match status" value="1"/>
</dbReference>
<feature type="transmembrane region" description="Helical" evidence="6">
    <location>
        <begin position="166"/>
        <end position="189"/>
    </location>
</feature>
<dbReference type="InterPro" id="IPR013525">
    <property type="entry name" value="ABC2_TM"/>
</dbReference>
<feature type="transmembrane region" description="Helical" evidence="6">
    <location>
        <begin position="24"/>
        <end position="41"/>
    </location>
</feature>
<evidence type="ECO:0000259" key="7">
    <source>
        <dbReference type="PROSITE" id="PS51012"/>
    </source>
</evidence>
<keyword evidence="9" id="KW-1185">Reference proteome</keyword>
<gene>
    <name evidence="8" type="ORF">B273_0252</name>
</gene>
<name>K6GJX5_9GAMM</name>
<evidence type="ECO:0000313" key="8">
    <source>
        <dbReference type="EMBL" id="EKO37316.1"/>
    </source>
</evidence>
<dbReference type="InterPro" id="IPR000412">
    <property type="entry name" value="ABC_2_transport"/>
</dbReference>
<dbReference type="EMBL" id="AMWX01000001">
    <property type="protein sequence ID" value="EKO37316.1"/>
    <property type="molecule type" value="Genomic_DNA"/>
</dbReference>